<organism evidence="1 2">
    <name type="scientific">Arthrobacter terricola</name>
    <dbReference type="NCBI Taxonomy" id="2547396"/>
    <lineage>
        <taxon>Bacteria</taxon>
        <taxon>Bacillati</taxon>
        <taxon>Actinomycetota</taxon>
        <taxon>Actinomycetes</taxon>
        <taxon>Micrococcales</taxon>
        <taxon>Micrococcaceae</taxon>
        <taxon>Arthrobacter</taxon>
    </lineage>
</organism>
<gene>
    <name evidence="1" type="ORF">E1809_25500</name>
</gene>
<dbReference type="AlphaFoldDB" id="A0A4R5K5H6"/>
<keyword evidence="2" id="KW-1185">Reference proteome</keyword>
<comment type="caution">
    <text evidence="1">The sequence shown here is derived from an EMBL/GenBank/DDBJ whole genome shotgun (WGS) entry which is preliminary data.</text>
</comment>
<reference evidence="1 2" key="1">
    <citation type="submission" date="2019-03" db="EMBL/GenBank/DDBJ databases">
        <title>Whole genome sequence of Arthrobacter sp JH1-1.</title>
        <authorList>
            <person name="Trinh H.N."/>
        </authorList>
    </citation>
    <scope>NUCLEOTIDE SEQUENCE [LARGE SCALE GENOMIC DNA]</scope>
    <source>
        <strain evidence="1 2">JH1-1</strain>
    </source>
</reference>
<evidence type="ECO:0000313" key="1">
    <source>
        <dbReference type="EMBL" id="TDF86877.1"/>
    </source>
</evidence>
<sequence length="253" mass="27184">MTDADVAAAEQEARDAEDLVTELENRIVDGDDTVTAADLQAQVGLSRWAKMRLEGTRRKADRAKAAARLRDCEALHGEILAASKSGGKDLAKLLSAVVDSVRAFHEAADARNAQIRGWRQRAVALGIPEHKNPSAPPAEHGRVGLTTGGGSFGVAGVIADRRRVEEFDPSLFLNRAVDLLVREGKFKHLPHVDAGVDVFADLAGIDAEIPESTAKHFYRGSGGGVVVKDEPFTDEEIARMGLVVITREEAYGE</sequence>
<accession>A0A4R5K5H6</accession>
<dbReference type="EMBL" id="SMRU01000059">
    <property type="protein sequence ID" value="TDF86877.1"/>
    <property type="molecule type" value="Genomic_DNA"/>
</dbReference>
<proteinExistence type="predicted"/>
<dbReference type="Proteomes" id="UP000295511">
    <property type="component" value="Unassembled WGS sequence"/>
</dbReference>
<evidence type="ECO:0000313" key="2">
    <source>
        <dbReference type="Proteomes" id="UP000295511"/>
    </source>
</evidence>
<protein>
    <submittedName>
        <fullName evidence="1">Uncharacterized protein</fullName>
    </submittedName>
</protein>
<name>A0A4R5K5H6_9MICC</name>